<proteinExistence type="inferred from homology"/>
<organism evidence="4 5">
    <name type="scientific">Saguinine gammaherpesvirus 1</name>
    <dbReference type="NCBI Taxonomy" id="2169901"/>
    <lineage>
        <taxon>Viruses</taxon>
        <taxon>Duplodnaviria</taxon>
        <taxon>Heunggongvirae</taxon>
        <taxon>Peploviricota</taxon>
        <taxon>Herviviricetes</taxon>
        <taxon>Herpesvirales</taxon>
        <taxon>Orthoherpesviridae</taxon>
        <taxon>Gammaherpesvirinae</taxon>
    </lineage>
</organism>
<evidence type="ECO:0000313" key="4">
    <source>
        <dbReference type="EMBL" id="UNP64496.1"/>
    </source>
</evidence>
<dbReference type="Proteomes" id="UP001142430">
    <property type="component" value="Segment"/>
</dbReference>
<evidence type="ECO:0000256" key="3">
    <source>
        <dbReference type="ARBA" id="ARBA00022844"/>
    </source>
</evidence>
<dbReference type="GO" id="GO:0005198">
    <property type="term" value="F:structural molecule activity"/>
    <property type="evidence" value="ECO:0007669"/>
    <property type="project" value="InterPro"/>
</dbReference>
<keyword evidence="3" id="KW-0946">Virion</keyword>
<keyword evidence="1" id="KW-0167">Capsid protein</keyword>
<name>A0A9Q8VHE1_9GAMA</name>
<dbReference type="EMBL" id="OK337614">
    <property type="protein sequence ID" value="UNP64496.1"/>
    <property type="molecule type" value="Genomic_DNA"/>
</dbReference>
<dbReference type="InterPro" id="IPR002690">
    <property type="entry name" value="Herpes_capsid_2"/>
</dbReference>
<protein>
    <submittedName>
        <fullName evidence="4">Capsid protein</fullName>
    </submittedName>
</protein>
<evidence type="ECO:0000256" key="2">
    <source>
        <dbReference type="ARBA" id="ARBA00022562"/>
    </source>
</evidence>
<dbReference type="HAMAP" id="MF_04019">
    <property type="entry name" value="HSV_TRX2"/>
    <property type="match status" value="1"/>
</dbReference>
<dbReference type="Pfam" id="PF01802">
    <property type="entry name" value="Herpes_V23"/>
    <property type="match status" value="1"/>
</dbReference>
<reference evidence="4" key="1">
    <citation type="submission" date="2021-09" db="EMBL/GenBank/DDBJ databases">
        <title>The complete genome of the Saguinine gammaherpesvirus 1 (SgGHV-1).</title>
        <authorList>
            <person name="Marti-Carreras J."/>
            <person name="Maes P."/>
        </authorList>
    </citation>
    <scope>NUCLEOTIDE SEQUENCE</scope>
    <source>
        <strain evidence="4">S338D</strain>
    </source>
</reference>
<evidence type="ECO:0000313" key="5">
    <source>
        <dbReference type="Proteomes" id="UP001142430"/>
    </source>
</evidence>
<accession>A0A9Q8VHE1</accession>
<evidence type="ECO:0000256" key="1">
    <source>
        <dbReference type="ARBA" id="ARBA00022561"/>
    </source>
</evidence>
<keyword evidence="2" id="KW-1048">Host nucleus</keyword>
<dbReference type="GO" id="GO:0019028">
    <property type="term" value="C:viral capsid"/>
    <property type="evidence" value="ECO:0007669"/>
    <property type="project" value="UniProtKB-KW"/>
</dbReference>
<sequence length="285" mass="31941">MNSDRSVVISLASRLFSDEMVALQARVGSVVTLRDSHKLQNISSVGLGDFCNSDLAPDFVQMYFYISKCTLAILEQVDTDSITLTKIEPHDIYQFKNVYKPLLSWDSYGHLCVIPPVFGIADSTVKLESNGTSIVFPFVAPEPVASSAIQKLLLYNLYARIAHEDPREVDMQQVTMYTNNVDYMGQTYYLDIQENNPISILRLMDELSVYTSILTGLMPLACRRFLTHLVRQGQHQLVDVFAGLAPQDVAAPVAQPVNILDDISRMEAFIGYLQCLSSLFNLGRR</sequence>